<sequence>MAGLPIDRPGFGGRSSGSDEGQRRRARARIDSTVEPSLPVAPPSEGRRLTETERKALLERSRSRLVKEAPISAATVLPPAPISQPGRTRPAPRMPQTAPQGTVRSGPMVALGTLLIVGLTILAFAGGRLFGAATEPPPSTQSAARAAFAATPVLALAPTPRPTSTPLPERPVAPPPTFPGGRAPVVCLDPGHGGPDRGFARSAFGPLPPMEEATLTLEHAWDLEARLAGRGFDVVMTREADTAVNAAGEDVNGDDRTGEDDRAGDDKYATLDELQARIDICNESRADLLVSMHVNGFTTQTPFGHETWYTQERPFGERNQAFATLAYAHLSEQLRSIGYVGPEVGRGVNPDTASNVVMEYTLYEHFILTGPAVPNAVEPSRMPGAIVEALFVSNDGDAAVLASDEGQNAIVTAYENAIVEYFERYPPEAP</sequence>
<evidence type="ECO:0000256" key="4">
    <source>
        <dbReference type="SAM" id="MobiDB-lite"/>
    </source>
</evidence>
<evidence type="ECO:0000256" key="2">
    <source>
        <dbReference type="ARBA" id="ARBA00011901"/>
    </source>
</evidence>
<comment type="catalytic activity">
    <reaction evidence="1">
        <text>Hydrolyzes the link between N-acetylmuramoyl residues and L-amino acid residues in certain cell-wall glycopeptides.</text>
        <dbReference type="EC" id="3.5.1.28"/>
    </reaction>
</comment>
<dbReference type="PANTHER" id="PTHR30404:SF0">
    <property type="entry name" value="N-ACETYLMURAMOYL-L-ALANINE AMIDASE AMIC"/>
    <property type="match status" value="1"/>
</dbReference>
<dbReference type="GO" id="GO:0009253">
    <property type="term" value="P:peptidoglycan catabolic process"/>
    <property type="evidence" value="ECO:0007669"/>
    <property type="project" value="InterPro"/>
</dbReference>
<feature type="region of interest" description="Disordered" evidence="4">
    <location>
        <begin position="1"/>
        <end position="53"/>
    </location>
</feature>
<feature type="region of interest" description="Disordered" evidence="4">
    <location>
        <begin position="76"/>
        <end position="104"/>
    </location>
</feature>
<organism evidence="6">
    <name type="scientific">uncultured Thermomicrobiales bacterium</name>
    <dbReference type="NCBI Taxonomy" id="1645740"/>
    <lineage>
        <taxon>Bacteria</taxon>
        <taxon>Pseudomonadati</taxon>
        <taxon>Thermomicrobiota</taxon>
        <taxon>Thermomicrobia</taxon>
        <taxon>Thermomicrobiales</taxon>
        <taxon>environmental samples</taxon>
    </lineage>
</organism>
<dbReference type="CDD" id="cd02696">
    <property type="entry name" value="MurNAc-LAA"/>
    <property type="match status" value="1"/>
</dbReference>
<dbReference type="AlphaFoldDB" id="A0A6J4VP98"/>
<dbReference type="InterPro" id="IPR002508">
    <property type="entry name" value="MurNAc-LAA_cat"/>
</dbReference>
<name>A0A6J4VP98_9BACT</name>
<dbReference type="GO" id="GO:0008745">
    <property type="term" value="F:N-acetylmuramoyl-L-alanine amidase activity"/>
    <property type="evidence" value="ECO:0007669"/>
    <property type="project" value="UniProtKB-EC"/>
</dbReference>
<dbReference type="EMBL" id="CADCWF010000367">
    <property type="protein sequence ID" value="CAA9584186.1"/>
    <property type="molecule type" value="Genomic_DNA"/>
</dbReference>
<feature type="domain" description="MurNAc-LAA" evidence="5">
    <location>
        <begin position="278"/>
        <end position="419"/>
    </location>
</feature>
<protein>
    <recommendedName>
        <fullName evidence="2">N-acetylmuramoyl-L-alanine amidase</fullName>
        <ecNumber evidence="2">3.5.1.28</ecNumber>
    </recommendedName>
</protein>
<evidence type="ECO:0000313" key="6">
    <source>
        <dbReference type="EMBL" id="CAA9584186.1"/>
    </source>
</evidence>
<dbReference type="SMART" id="SM00646">
    <property type="entry name" value="Ami_3"/>
    <property type="match status" value="1"/>
</dbReference>
<dbReference type="EC" id="3.5.1.28" evidence="2"/>
<gene>
    <name evidence="6" type="ORF">AVDCRST_MAG59-5235</name>
</gene>
<dbReference type="InterPro" id="IPR050695">
    <property type="entry name" value="N-acetylmuramoyl_amidase_3"/>
</dbReference>
<dbReference type="PANTHER" id="PTHR30404">
    <property type="entry name" value="N-ACETYLMURAMOYL-L-ALANINE AMIDASE"/>
    <property type="match status" value="1"/>
</dbReference>
<dbReference type="Pfam" id="PF01520">
    <property type="entry name" value="Amidase_3"/>
    <property type="match status" value="1"/>
</dbReference>
<keyword evidence="3 6" id="KW-0378">Hydrolase</keyword>
<evidence type="ECO:0000256" key="3">
    <source>
        <dbReference type="ARBA" id="ARBA00022801"/>
    </source>
</evidence>
<reference evidence="6" key="1">
    <citation type="submission" date="2020-02" db="EMBL/GenBank/DDBJ databases">
        <authorList>
            <person name="Meier V. D."/>
        </authorList>
    </citation>
    <scope>NUCLEOTIDE SEQUENCE</scope>
    <source>
        <strain evidence="6">AVDCRST_MAG59</strain>
    </source>
</reference>
<evidence type="ECO:0000259" key="5">
    <source>
        <dbReference type="SMART" id="SM00646"/>
    </source>
</evidence>
<evidence type="ECO:0000256" key="1">
    <source>
        <dbReference type="ARBA" id="ARBA00001561"/>
    </source>
</evidence>
<proteinExistence type="predicted"/>
<dbReference type="GO" id="GO:0030288">
    <property type="term" value="C:outer membrane-bounded periplasmic space"/>
    <property type="evidence" value="ECO:0007669"/>
    <property type="project" value="TreeGrafter"/>
</dbReference>
<dbReference type="Gene3D" id="3.40.630.40">
    <property type="entry name" value="Zn-dependent exopeptidases"/>
    <property type="match status" value="1"/>
</dbReference>
<accession>A0A6J4VP98</accession>
<dbReference type="SUPFAM" id="SSF53187">
    <property type="entry name" value="Zn-dependent exopeptidases"/>
    <property type="match status" value="1"/>
</dbReference>
<feature type="compositionally biased region" description="Basic and acidic residues" evidence="4">
    <location>
        <begin position="20"/>
        <end position="32"/>
    </location>
</feature>